<organism evidence="2 3">
    <name type="scientific">Denticeps clupeoides</name>
    <name type="common">denticle herring</name>
    <dbReference type="NCBI Taxonomy" id="299321"/>
    <lineage>
        <taxon>Eukaryota</taxon>
        <taxon>Metazoa</taxon>
        <taxon>Chordata</taxon>
        <taxon>Craniata</taxon>
        <taxon>Vertebrata</taxon>
        <taxon>Euteleostomi</taxon>
        <taxon>Actinopterygii</taxon>
        <taxon>Neopterygii</taxon>
        <taxon>Teleostei</taxon>
        <taxon>Clupei</taxon>
        <taxon>Clupeiformes</taxon>
        <taxon>Denticipitoidei</taxon>
        <taxon>Denticipitidae</taxon>
        <taxon>Denticeps</taxon>
    </lineage>
</organism>
<dbReference type="AlphaFoldDB" id="A0AAY4EES6"/>
<name>A0AAY4EES6_9TELE</name>
<protein>
    <submittedName>
        <fullName evidence="2">Uncharacterized protein</fullName>
    </submittedName>
</protein>
<reference evidence="2 3" key="1">
    <citation type="submission" date="2020-06" db="EMBL/GenBank/DDBJ databases">
        <authorList>
            <consortium name="Wellcome Sanger Institute Data Sharing"/>
        </authorList>
    </citation>
    <scope>NUCLEOTIDE SEQUENCE [LARGE SCALE GENOMIC DNA]</scope>
</reference>
<dbReference type="GeneTree" id="ENSGT01120000278228"/>
<evidence type="ECO:0000256" key="1">
    <source>
        <dbReference type="SAM" id="MobiDB-lite"/>
    </source>
</evidence>
<dbReference type="Ensembl" id="ENSDCDT00010066623.1">
    <property type="protein sequence ID" value="ENSDCDP00010055998.1"/>
    <property type="gene ID" value="ENSDCDG00010032020.1"/>
</dbReference>
<evidence type="ECO:0000313" key="2">
    <source>
        <dbReference type="Ensembl" id="ENSDCDP00010055998.1"/>
    </source>
</evidence>
<keyword evidence="3" id="KW-1185">Reference proteome</keyword>
<evidence type="ECO:0000313" key="3">
    <source>
        <dbReference type="Proteomes" id="UP000694580"/>
    </source>
</evidence>
<dbReference type="Proteomes" id="UP000694580">
    <property type="component" value="Chromosome 14"/>
</dbReference>
<reference evidence="2" key="3">
    <citation type="submission" date="2025-09" db="UniProtKB">
        <authorList>
            <consortium name="Ensembl"/>
        </authorList>
    </citation>
    <scope>IDENTIFICATION</scope>
</reference>
<reference evidence="2" key="2">
    <citation type="submission" date="2025-08" db="UniProtKB">
        <authorList>
            <consortium name="Ensembl"/>
        </authorList>
    </citation>
    <scope>IDENTIFICATION</scope>
</reference>
<proteinExistence type="predicted"/>
<accession>A0AAY4EES6</accession>
<sequence length="99" mass="10864">MKVEKNFFKNSEISEMIFSRYVTFTWISGHREMVSERVSSSPGAVACACNPSHWEAEAGGSLELRSSELQRTMPIGCRLTRGEPAQVGNGAGQSPRADQ</sequence>
<feature type="region of interest" description="Disordered" evidence="1">
    <location>
        <begin position="78"/>
        <end position="99"/>
    </location>
</feature>